<sequence length="314" mass="33995">MEFLRDHPCSVCATKTKLACPGCRSAGLEILFCGAQHQKLARLDSFIRCLAFARGSFGSHFAQVWPLHKQVCGARAKPFQPPPLSADESTEIATLVGLNIKVPRTGKPLGKDVENAFVGTSGPVQDGTLQLLQTPQHEHQLRPEHTLASILTTLRADAYSAKLKLNKKTEPASMPEWWIVATLELAACKLLPPLPTPDGARAQDDTRLDRFRHQALVFATLLRRRYLSRLPGAALSSSAAVPDAYILRALETTLDALNGVADFTGADSAESVGRLMDVVSDTLGSAVSVEFEVAGLMAPPLDAIRVRAQNAKWK</sequence>
<organism evidence="1 2">
    <name type="scientific">Rhodotorula paludigena</name>
    <dbReference type="NCBI Taxonomy" id="86838"/>
    <lineage>
        <taxon>Eukaryota</taxon>
        <taxon>Fungi</taxon>
        <taxon>Dikarya</taxon>
        <taxon>Basidiomycota</taxon>
        <taxon>Pucciniomycotina</taxon>
        <taxon>Microbotryomycetes</taxon>
        <taxon>Sporidiobolales</taxon>
        <taxon>Sporidiobolaceae</taxon>
        <taxon>Rhodotorula</taxon>
    </lineage>
</organism>
<dbReference type="AlphaFoldDB" id="A0AAV5GJU0"/>
<dbReference type="Proteomes" id="UP001342314">
    <property type="component" value="Unassembled WGS sequence"/>
</dbReference>
<reference evidence="1 2" key="1">
    <citation type="submission" date="2021-12" db="EMBL/GenBank/DDBJ databases">
        <title>High titer production of polyol ester of fatty acids by Rhodotorula paludigena BS15 towards product separation-free biomass refinery.</title>
        <authorList>
            <person name="Mano J."/>
            <person name="Ono H."/>
            <person name="Tanaka T."/>
            <person name="Naito K."/>
            <person name="Sushida H."/>
            <person name="Ike M."/>
            <person name="Tokuyasu K."/>
            <person name="Kitaoka M."/>
        </authorList>
    </citation>
    <scope>NUCLEOTIDE SEQUENCE [LARGE SCALE GENOMIC DNA]</scope>
    <source>
        <strain evidence="1 2">BS15</strain>
    </source>
</reference>
<name>A0AAV5GJU0_9BASI</name>
<gene>
    <name evidence="1" type="ORF">Rhopal_001914-T1</name>
</gene>
<evidence type="ECO:0000313" key="1">
    <source>
        <dbReference type="EMBL" id="GJN88943.1"/>
    </source>
</evidence>
<keyword evidence="2" id="KW-1185">Reference proteome</keyword>
<comment type="caution">
    <text evidence="1">The sequence shown here is derived from an EMBL/GenBank/DDBJ whole genome shotgun (WGS) entry which is preliminary data.</text>
</comment>
<evidence type="ECO:0000313" key="2">
    <source>
        <dbReference type="Proteomes" id="UP001342314"/>
    </source>
</evidence>
<proteinExistence type="predicted"/>
<dbReference type="EMBL" id="BQKY01000004">
    <property type="protein sequence ID" value="GJN88943.1"/>
    <property type="molecule type" value="Genomic_DNA"/>
</dbReference>
<accession>A0AAV5GJU0</accession>
<protein>
    <submittedName>
        <fullName evidence="1">Uncharacterized protein</fullName>
    </submittedName>
</protein>